<dbReference type="PROSITE" id="PS50088">
    <property type="entry name" value="ANK_REPEAT"/>
    <property type="match status" value="1"/>
</dbReference>
<evidence type="ECO:0000256" key="2">
    <source>
        <dbReference type="PROSITE-ProRule" id="PRU00023"/>
    </source>
</evidence>
<dbReference type="Pfam" id="PF22939">
    <property type="entry name" value="WHD_GPIID"/>
    <property type="match status" value="1"/>
</dbReference>
<evidence type="ECO:0008006" key="8">
    <source>
        <dbReference type="Google" id="ProtNLM"/>
    </source>
</evidence>
<dbReference type="InterPro" id="IPR027417">
    <property type="entry name" value="P-loop_NTPase"/>
</dbReference>
<dbReference type="InterPro" id="IPR054471">
    <property type="entry name" value="GPIID_WHD"/>
</dbReference>
<evidence type="ECO:0000256" key="3">
    <source>
        <dbReference type="SAM" id="MobiDB-lite"/>
    </source>
</evidence>
<feature type="region of interest" description="Disordered" evidence="3">
    <location>
        <begin position="1056"/>
        <end position="1083"/>
    </location>
</feature>
<feature type="domain" description="Nephrocystin 3-like N-terminal" evidence="5">
    <location>
        <begin position="69"/>
        <end position="228"/>
    </location>
</feature>
<keyword evidence="1" id="KW-0677">Repeat</keyword>
<accession>A0ABR1L351</accession>
<name>A0ABR1L351_9PEZI</name>
<dbReference type="Proteomes" id="UP001360953">
    <property type="component" value="Unassembled WGS sequence"/>
</dbReference>
<dbReference type="Pfam" id="PF24883">
    <property type="entry name" value="NPHP3_N"/>
    <property type="match status" value="1"/>
</dbReference>
<dbReference type="PANTHER" id="PTHR10039">
    <property type="entry name" value="AMELOGENIN"/>
    <property type="match status" value="1"/>
</dbReference>
<dbReference type="PANTHER" id="PTHR10039:SF15">
    <property type="entry name" value="NACHT DOMAIN-CONTAINING PROTEIN"/>
    <property type="match status" value="1"/>
</dbReference>
<keyword evidence="7" id="KW-1185">Reference proteome</keyword>
<dbReference type="InterPro" id="IPR002110">
    <property type="entry name" value="Ankyrin_rpt"/>
</dbReference>
<dbReference type="EMBL" id="JBBPEH010000016">
    <property type="protein sequence ID" value="KAK7529662.1"/>
    <property type="molecule type" value="Genomic_DNA"/>
</dbReference>
<feature type="compositionally biased region" description="Polar residues" evidence="3">
    <location>
        <begin position="1070"/>
        <end position="1083"/>
    </location>
</feature>
<dbReference type="Gene3D" id="3.40.50.300">
    <property type="entry name" value="P-loop containing nucleotide triphosphate hydrolases"/>
    <property type="match status" value="1"/>
</dbReference>
<dbReference type="PROSITE" id="PS50297">
    <property type="entry name" value="ANK_REP_REGION"/>
    <property type="match status" value="1"/>
</dbReference>
<evidence type="ECO:0000256" key="1">
    <source>
        <dbReference type="ARBA" id="ARBA00022737"/>
    </source>
</evidence>
<dbReference type="RefSeq" id="XP_066650112.1">
    <property type="nucleotide sequence ID" value="XM_066803881.1"/>
</dbReference>
<organism evidence="6 7">
    <name type="scientific">Phyllosticta citribraziliensis</name>
    <dbReference type="NCBI Taxonomy" id="989973"/>
    <lineage>
        <taxon>Eukaryota</taxon>
        <taxon>Fungi</taxon>
        <taxon>Dikarya</taxon>
        <taxon>Ascomycota</taxon>
        <taxon>Pezizomycotina</taxon>
        <taxon>Dothideomycetes</taxon>
        <taxon>Dothideomycetes incertae sedis</taxon>
        <taxon>Botryosphaeriales</taxon>
        <taxon>Phyllostictaceae</taxon>
        <taxon>Phyllosticta</taxon>
    </lineage>
</organism>
<evidence type="ECO:0000259" key="5">
    <source>
        <dbReference type="Pfam" id="PF24883"/>
    </source>
</evidence>
<gene>
    <name evidence="6" type="ORF">J3D65DRAFT_689200</name>
</gene>
<proteinExistence type="predicted"/>
<evidence type="ECO:0000259" key="4">
    <source>
        <dbReference type="Pfam" id="PF22939"/>
    </source>
</evidence>
<evidence type="ECO:0000313" key="6">
    <source>
        <dbReference type="EMBL" id="KAK7529662.1"/>
    </source>
</evidence>
<dbReference type="InterPro" id="IPR056884">
    <property type="entry name" value="NPHP3-like_N"/>
</dbReference>
<keyword evidence="2" id="KW-0040">ANK repeat</keyword>
<feature type="repeat" description="ANK" evidence="2">
    <location>
        <begin position="820"/>
        <end position="852"/>
    </location>
</feature>
<evidence type="ECO:0000313" key="7">
    <source>
        <dbReference type="Proteomes" id="UP001360953"/>
    </source>
</evidence>
<dbReference type="Gene3D" id="1.25.40.20">
    <property type="entry name" value="Ankyrin repeat-containing domain"/>
    <property type="match status" value="1"/>
</dbReference>
<dbReference type="GeneID" id="92036787"/>
<sequence>MGENYTINQYSNAGPTIGHHRGDIIANQTVLAGASFKSETDKCRELMEWISPRDSSKVWGEIRSKVVQGTGQWFLESKQFTSWRDKKSRYLWVSGKAGAGKSFLSSTAIAEINGKAGRQVAYLYLSYKEDPSVQDLLGNLAGQLIGQLIDSLPLPPFIQSAWNDEMKKVKPFSAPPALPQVEELLSRLVTDTTFVVVDALDEFDASQRHILLNHLRGLPNVSLLVTSRYKALGEFETVDIAAHQKDIHVYIDDQMGVEGSPLKCLVDRDKKLREEIPREVLEKADGIFLLARLHINALSECVNSDEVRNTLRKLPRSRNSMYEATLDRIEKESMTKRQRAMTIIGWIVHAYRPLEVDELRHALLTGGTNDFLESGDPSFSYSSLISKDDILALCCGLVETDSDLSFRLIHYSTQEFFVSKKETLFPDFHARISLACAKYLCIPRLADCDDTPDSEDTTSHDEMFDPEGFYTSSRLEDLQYEGELQEYIRLEKYLNQEKDKGRHVGLARVRKGFADGFCYRLQPGENVYFNGQGVLKRLHSRLKYLLYPFSGYAGKFLSDHFRSILNNNNRLVVEDQINLLLRNEGSRLFHKNLLKDFEKNVSTWETDHAALIGSSRLFEHYLRSSTPDHVKSKVEHGLEVAIENGCSDVIKAVLGLADIVNLTTQRGHALLLDAARKGCLEEVNQVVAAIFTDLEKRKTIQSPGSKSKSAMAIGWSSRAAYSSRFPPHHFGRVNPTSISDHIHLLHASAGGDFGAIASLLRRNRFILFPRDLENMGWTSLSTRAYLIQTSFFLCVESGHTQAVKELLDHGINVDWQDFRSSQTALHRALYRNSKPMVQLLLSKNARLDLKDCHGNTVWAAVPLIQDAILPLLIDASANNPLALRYASGALIDAVDKNDLKLARSLLEAGWNPCIRDLDGKLPLQVAVQEVGLEMSQILLEYKADPNVFVGTKMTLVDELEMHVLGNYDTFSLSESIRKCRAENLLKAHGGKTARELQRLSEGESDSDNEAEHPLSPTDVAQIFYPPAKRRMMKGNGLRLNKQELARGKLVVQKTTVSLDHERVGSDEIALNSSSVNDESTGAE</sequence>
<protein>
    <recommendedName>
        <fullName evidence="8">NACHT domain-containing protein</fullName>
    </recommendedName>
</protein>
<comment type="caution">
    <text evidence="6">The sequence shown here is derived from an EMBL/GenBank/DDBJ whole genome shotgun (WGS) entry which is preliminary data.</text>
</comment>
<dbReference type="SMART" id="SM00248">
    <property type="entry name" value="ANK"/>
    <property type="match status" value="5"/>
</dbReference>
<dbReference type="SUPFAM" id="SSF48403">
    <property type="entry name" value="Ankyrin repeat"/>
    <property type="match status" value="1"/>
</dbReference>
<feature type="region of interest" description="Disordered" evidence="3">
    <location>
        <begin position="994"/>
        <end position="1018"/>
    </location>
</feature>
<feature type="domain" description="GPI inositol-deacylase winged helix" evidence="4">
    <location>
        <begin position="335"/>
        <end position="420"/>
    </location>
</feature>
<dbReference type="SUPFAM" id="SSF52540">
    <property type="entry name" value="P-loop containing nucleoside triphosphate hydrolases"/>
    <property type="match status" value="1"/>
</dbReference>
<reference evidence="6 7" key="1">
    <citation type="submission" date="2024-04" db="EMBL/GenBank/DDBJ databases">
        <title>Phyllosticta paracitricarpa is synonymous to the EU quarantine fungus P. citricarpa based on phylogenomic analyses.</title>
        <authorList>
            <consortium name="Lawrence Berkeley National Laboratory"/>
            <person name="Van ingen-buijs V.A."/>
            <person name="Van westerhoven A.C."/>
            <person name="Haridas S."/>
            <person name="Skiadas P."/>
            <person name="Martin F."/>
            <person name="Groenewald J.Z."/>
            <person name="Crous P.W."/>
            <person name="Seidl M.F."/>
        </authorList>
    </citation>
    <scope>NUCLEOTIDE SEQUENCE [LARGE SCALE GENOMIC DNA]</scope>
    <source>
        <strain evidence="6 7">CPC 17464</strain>
    </source>
</reference>
<dbReference type="Pfam" id="PF12796">
    <property type="entry name" value="Ank_2"/>
    <property type="match status" value="1"/>
</dbReference>
<dbReference type="InterPro" id="IPR036770">
    <property type="entry name" value="Ankyrin_rpt-contain_sf"/>
</dbReference>